<keyword evidence="1" id="KW-0472">Membrane</keyword>
<name>A0A1Y4DBZ4_9BACT</name>
<dbReference type="Proteomes" id="UP000196368">
    <property type="component" value="Unassembled WGS sequence"/>
</dbReference>
<dbReference type="RefSeq" id="WP_087288636.1">
    <property type="nucleotide sequence ID" value="NZ_NFJD01000003.1"/>
</dbReference>
<dbReference type="EMBL" id="NFJD01000003">
    <property type="protein sequence ID" value="OUO56576.1"/>
    <property type="molecule type" value="Genomic_DNA"/>
</dbReference>
<reference evidence="3" key="1">
    <citation type="submission" date="2017-04" db="EMBL/GenBank/DDBJ databases">
        <title>Function of individual gut microbiota members based on whole genome sequencing of pure cultures obtained from chicken caecum.</title>
        <authorList>
            <person name="Medvecky M."/>
            <person name="Cejkova D."/>
            <person name="Polansky O."/>
            <person name="Karasova D."/>
            <person name="Kubasova T."/>
            <person name="Cizek A."/>
            <person name="Rychlik I."/>
        </authorList>
    </citation>
    <scope>NUCLEOTIDE SEQUENCE [LARGE SCALE GENOMIC DNA]</scope>
    <source>
        <strain evidence="3">An273</strain>
    </source>
</reference>
<comment type="caution">
    <text evidence="2">The sequence shown here is derived from an EMBL/GenBank/DDBJ whole genome shotgun (WGS) entry which is preliminary data.</text>
</comment>
<keyword evidence="1" id="KW-0812">Transmembrane</keyword>
<accession>A0A1Y4DBZ4</accession>
<keyword evidence="3" id="KW-1185">Reference proteome</keyword>
<feature type="transmembrane region" description="Helical" evidence="1">
    <location>
        <begin position="27"/>
        <end position="46"/>
    </location>
</feature>
<evidence type="ECO:0000313" key="2">
    <source>
        <dbReference type="EMBL" id="OUO56576.1"/>
    </source>
</evidence>
<feature type="transmembrane region" description="Helical" evidence="1">
    <location>
        <begin position="58"/>
        <end position="77"/>
    </location>
</feature>
<sequence length="138" mass="15605">MIALASLVFSLIAPGAGHILQGYYAEGIIIGVLFGFGKSVLLPLVLRVFRVTTLKRTLQLLYLFNWGYILLILYAALSSFWRGFSATQMHFWYALLFAIAVTLSYKKTLNAFIFTALCGRTEIYPLVRAKRKNTTEKK</sequence>
<organism evidence="2 3">
    <name type="scientific">Candidatus Avelusimicrobium gallicola</name>
    <dbReference type="NCBI Taxonomy" id="2562704"/>
    <lineage>
        <taxon>Bacteria</taxon>
        <taxon>Pseudomonadati</taxon>
        <taxon>Elusimicrobiota</taxon>
        <taxon>Elusimicrobia</taxon>
        <taxon>Elusimicrobiales</taxon>
        <taxon>Elusimicrobiaceae</taxon>
        <taxon>Candidatus Avelusimicrobium</taxon>
    </lineage>
</organism>
<keyword evidence="1" id="KW-1133">Transmembrane helix</keyword>
<evidence type="ECO:0000256" key="1">
    <source>
        <dbReference type="SAM" id="Phobius"/>
    </source>
</evidence>
<dbReference type="AlphaFoldDB" id="A0A1Y4DBZ4"/>
<evidence type="ECO:0000313" key="3">
    <source>
        <dbReference type="Proteomes" id="UP000196368"/>
    </source>
</evidence>
<gene>
    <name evidence="2" type="ORF">B5F75_05120</name>
</gene>
<proteinExistence type="predicted"/>
<feature type="transmembrane region" description="Helical" evidence="1">
    <location>
        <begin position="89"/>
        <end position="105"/>
    </location>
</feature>
<protein>
    <submittedName>
        <fullName evidence="2">Uncharacterized protein</fullName>
    </submittedName>
</protein>